<keyword evidence="2" id="KW-1185">Reference proteome</keyword>
<name>A0ABV4DT37_9CLOT</name>
<sequence length="68" mass="7703">MSRTAEAEEDACPTLFLFRTAGIEEDACPTLFLFTLYSQCLRAACLFQFRWILGNCLGTRDIRTYGLA</sequence>
<organism evidence="1 2">
    <name type="scientific">Clostridium lapidicellarium</name>
    <dbReference type="NCBI Taxonomy" id="3240931"/>
    <lineage>
        <taxon>Bacteria</taxon>
        <taxon>Bacillati</taxon>
        <taxon>Bacillota</taxon>
        <taxon>Clostridia</taxon>
        <taxon>Eubacteriales</taxon>
        <taxon>Clostridiaceae</taxon>
        <taxon>Clostridium</taxon>
    </lineage>
</organism>
<evidence type="ECO:0000313" key="1">
    <source>
        <dbReference type="EMBL" id="MEY8762403.1"/>
    </source>
</evidence>
<proteinExistence type="predicted"/>
<comment type="caution">
    <text evidence="1">The sequence shown here is derived from an EMBL/GenBank/DDBJ whole genome shotgun (WGS) entry which is preliminary data.</text>
</comment>
<protein>
    <submittedName>
        <fullName evidence="1">Uncharacterized protein</fullName>
    </submittedName>
</protein>
<evidence type="ECO:0000313" key="2">
    <source>
        <dbReference type="Proteomes" id="UP001565220"/>
    </source>
</evidence>
<dbReference type="RefSeq" id="WP_369868366.1">
    <property type="nucleotide sequence ID" value="NZ_JBGFFE010000001.1"/>
</dbReference>
<dbReference type="Proteomes" id="UP001565220">
    <property type="component" value="Unassembled WGS sequence"/>
</dbReference>
<gene>
    <name evidence="1" type="ORF">AB8S09_01890</name>
</gene>
<dbReference type="EMBL" id="JBGFFE010000001">
    <property type="protein sequence ID" value="MEY8762403.1"/>
    <property type="molecule type" value="Genomic_DNA"/>
</dbReference>
<reference evidence="1 2" key="1">
    <citation type="submission" date="2024-08" db="EMBL/GenBank/DDBJ databases">
        <title>Clostridium lapicellarii sp. nov., and Clostridium renhuaiense sp. nov., two species isolated from the mud in a fermentation cellar used for producing sauce-flavour Chinese liquors.</title>
        <authorList>
            <person name="Yang F."/>
            <person name="Wang H."/>
            <person name="Chen L.Q."/>
            <person name="Zhou N."/>
            <person name="Lu J.J."/>
            <person name="Pu X.X."/>
            <person name="Wan B."/>
            <person name="Wang L."/>
            <person name="Liu S.J."/>
        </authorList>
    </citation>
    <scope>NUCLEOTIDE SEQUENCE [LARGE SCALE GENOMIC DNA]</scope>
    <source>
        <strain evidence="1 2">MT-113</strain>
    </source>
</reference>
<accession>A0ABV4DT37</accession>